<proteinExistence type="predicted"/>
<accession>A0A1G8WLR7</accession>
<dbReference type="AlphaFoldDB" id="A0A1G8WLR7"/>
<dbReference type="PANTHER" id="PTHR37691:SF1">
    <property type="entry name" value="BLR3518 PROTEIN"/>
    <property type="match status" value="1"/>
</dbReference>
<dbReference type="RefSeq" id="WP_176819321.1">
    <property type="nucleotide sequence ID" value="NZ_FNEM01000013.1"/>
</dbReference>
<dbReference type="SUPFAM" id="SSF75169">
    <property type="entry name" value="DsrEFH-like"/>
    <property type="match status" value="1"/>
</dbReference>
<dbReference type="Pfam" id="PF02635">
    <property type="entry name" value="DsrE"/>
    <property type="match status" value="1"/>
</dbReference>
<dbReference type="InterPro" id="IPR027396">
    <property type="entry name" value="DsrEFH-like"/>
</dbReference>
<feature type="chain" id="PRO_5011438314" evidence="1">
    <location>
        <begin position="25"/>
        <end position="146"/>
    </location>
</feature>
<dbReference type="InterPro" id="IPR003787">
    <property type="entry name" value="Sulphur_relay_DsrE/F-like"/>
</dbReference>
<organism evidence="2 3">
    <name type="scientific">Ferrimonas sediminum</name>
    <dbReference type="NCBI Taxonomy" id="718193"/>
    <lineage>
        <taxon>Bacteria</taxon>
        <taxon>Pseudomonadati</taxon>
        <taxon>Pseudomonadota</taxon>
        <taxon>Gammaproteobacteria</taxon>
        <taxon>Alteromonadales</taxon>
        <taxon>Ferrimonadaceae</taxon>
        <taxon>Ferrimonas</taxon>
    </lineage>
</organism>
<feature type="signal peptide" evidence="1">
    <location>
        <begin position="1"/>
        <end position="24"/>
    </location>
</feature>
<protein>
    <submittedName>
        <fullName evidence="2">Uncharacterized protein</fullName>
    </submittedName>
</protein>
<dbReference type="Proteomes" id="UP000199527">
    <property type="component" value="Unassembled WGS sequence"/>
</dbReference>
<keyword evidence="1" id="KW-0732">Signal</keyword>
<reference evidence="3" key="1">
    <citation type="submission" date="2016-10" db="EMBL/GenBank/DDBJ databases">
        <authorList>
            <person name="Varghese N."/>
            <person name="Submissions S."/>
        </authorList>
    </citation>
    <scope>NUCLEOTIDE SEQUENCE [LARGE SCALE GENOMIC DNA]</scope>
    <source>
        <strain evidence="3">DSM 23317</strain>
    </source>
</reference>
<sequence>MTLHRLLPVALGICPLLLMHPAMATETSTDLTKVVFHIDDASTGRFALYLAEDHLSINPNMKITIAAYAGGVDFLLKGAMDKKSELYAPDIKKLMDLGVQFRFCAATLRFRDLDKDKVLPGVEFVPSGTYEIIRLQAEEGYAYLKP</sequence>
<name>A0A1G8WLR7_9GAMM</name>
<dbReference type="Gene3D" id="3.40.1260.10">
    <property type="entry name" value="DsrEFH-like"/>
    <property type="match status" value="1"/>
</dbReference>
<evidence type="ECO:0000256" key="1">
    <source>
        <dbReference type="SAM" id="SignalP"/>
    </source>
</evidence>
<dbReference type="PANTHER" id="PTHR37691">
    <property type="entry name" value="BLR3518 PROTEIN"/>
    <property type="match status" value="1"/>
</dbReference>
<keyword evidence="3" id="KW-1185">Reference proteome</keyword>
<gene>
    <name evidence="2" type="ORF">SAMN04488540_113108</name>
</gene>
<evidence type="ECO:0000313" key="2">
    <source>
        <dbReference type="EMBL" id="SDJ79312.1"/>
    </source>
</evidence>
<evidence type="ECO:0000313" key="3">
    <source>
        <dbReference type="Proteomes" id="UP000199527"/>
    </source>
</evidence>
<dbReference type="EMBL" id="FNEM01000013">
    <property type="protein sequence ID" value="SDJ79312.1"/>
    <property type="molecule type" value="Genomic_DNA"/>
</dbReference>